<evidence type="ECO:0000256" key="4">
    <source>
        <dbReference type="ARBA" id="ARBA00022989"/>
    </source>
</evidence>
<sequence>MASVIGEIHSGCWFGGRGECSCETMRQFLLGLGCRLGTFSDRMFGQHLLLTNVAVSTAMALAGDGVQQYYEVACSFQDKLHIKRTMHMGAAGFTTGIVTHYWYNFLDRWWQSRAAKVVLKKVLYDQILFSPICLTIYFGTLAILDGSNYDKFKHELTDKGSTVYTVEWLIWPLAQTFNFYYLPLRYRVVFDTVISFGFDVFTPYIIYRDQRKFSRQIVYKNVSETGIQKEPSKISQQC</sequence>
<feature type="transmembrane region" description="Helical" evidence="6">
    <location>
        <begin position="85"/>
        <end position="103"/>
    </location>
</feature>
<evidence type="ECO:0000256" key="6">
    <source>
        <dbReference type="RuleBase" id="RU363053"/>
    </source>
</evidence>
<feature type="transmembrane region" description="Helical" evidence="6">
    <location>
        <begin position="188"/>
        <end position="207"/>
    </location>
</feature>
<evidence type="ECO:0000313" key="8">
    <source>
        <dbReference type="Proteomes" id="UP000594260"/>
    </source>
</evidence>
<dbReference type="RefSeq" id="XP_022652678.1">
    <property type="nucleotide sequence ID" value="XM_022796943.1"/>
</dbReference>
<name>A0A7M7JXV4_VARDE</name>
<evidence type="ECO:0000256" key="3">
    <source>
        <dbReference type="ARBA" id="ARBA00022692"/>
    </source>
</evidence>
<reference evidence="7" key="1">
    <citation type="submission" date="2021-01" db="UniProtKB">
        <authorList>
            <consortium name="EnsemblMetazoa"/>
        </authorList>
    </citation>
    <scope>IDENTIFICATION</scope>
</reference>
<comment type="similarity">
    <text evidence="2 6">Belongs to the peroxisomal membrane protein PXMP2/4 family.</text>
</comment>
<dbReference type="PANTHER" id="PTHR11266">
    <property type="entry name" value="PEROXISOMAL MEMBRANE PROTEIN 2, PXMP2 MPV17"/>
    <property type="match status" value="1"/>
</dbReference>
<comment type="subcellular location">
    <subcellularLocation>
        <location evidence="1">Membrane</location>
        <topology evidence="1">Multi-pass membrane protein</topology>
    </subcellularLocation>
</comment>
<organism evidence="7 8">
    <name type="scientific">Varroa destructor</name>
    <name type="common">Honeybee mite</name>
    <dbReference type="NCBI Taxonomy" id="109461"/>
    <lineage>
        <taxon>Eukaryota</taxon>
        <taxon>Metazoa</taxon>
        <taxon>Ecdysozoa</taxon>
        <taxon>Arthropoda</taxon>
        <taxon>Chelicerata</taxon>
        <taxon>Arachnida</taxon>
        <taxon>Acari</taxon>
        <taxon>Parasitiformes</taxon>
        <taxon>Mesostigmata</taxon>
        <taxon>Gamasina</taxon>
        <taxon>Dermanyssoidea</taxon>
        <taxon>Varroidae</taxon>
        <taxon>Varroa</taxon>
    </lineage>
</organism>
<evidence type="ECO:0008006" key="9">
    <source>
        <dbReference type="Google" id="ProtNLM"/>
    </source>
</evidence>
<protein>
    <recommendedName>
        <fullName evidence="9">Mpv17-like protein 2</fullName>
    </recommendedName>
</protein>
<dbReference type="EnsemblMetazoa" id="XM_022796943">
    <property type="protein sequence ID" value="XP_022652678"/>
    <property type="gene ID" value="LOC111246774"/>
</dbReference>
<dbReference type="AlphaFoldDB" id="A0A7M7JXV4"/>
<keyword evidence="4 6" id="KW-1133">Transmembrane helix</keyword>
<evidence type="ECO:0000313" key="7">
    <source>
        <dbReference type="EnsemblMetazoa" id="XP_022652678"/>
    </source>
</evidence>
<keyword evidence="3 6" id="KW-0812">Transmembrane</keyword>
<dbReference type="GO" id="GO:0016020">
    <property type="term" value="C:membrane"/>
    <property type="evidence" value="ECO:0007669"/>
    <property type="project" value="UniProtKB-SubCell"/>
</dbReference>
<evidence type="ECO:0000256" key="5">
    <source>
        <dbReference type="ARBA" id="ARBA00023136"/>
    </source>
</evidence>
<dbReference type="GO" id="GO:0005739">
    <property type="term" value="C:mitochondrion"/>
    <property type="evidence" value="ECO:0007669"/>
    <property type="project" value="TreeGrafter"/>
</dbReference>
<proteinExistence type="inferred from homology"/>
<dbReference type="GeneID" id="111246774"/>
<dbReference type="Proteomes" id="UP000594260">
    <property type="component" value="Unplaced"/>
</dbReference>
<dbReference type="PANTHER" id="PTHR11266:SF8">
    <property type="entry name" value="MPV17-LIKE PROTEIN 2"/>
    <property type="match status" value="1"/>
</dbReference>
<keyword evidence="8" id="KW-1185">Reference proteome</keyword>
<evidence type="ECO:0000256" key="2">
    <source>
        <dbReference type="ARBA" id="ARBA00006824"/>
    </source>
</evidence>
<keyword evidence="5 6" id="KW-0472">Membrane</keyword>
<dbReference type="Pfam" id="PF04117">
    <property type="entry name" value="Mpv17_PMP22"/>
    <property type="match status" value="1"/>
</dbReference>
<evidence type="ECO:0000256" key="1">
    <source>
        <dbReference type="ARBA" id="ARBA00004141"/>
    </source>
</evidence>
<accession>A0A7M7JXV4</accession>
<dbReference type="GO" id="GO:0061668">
    <property type="term" value="P:mitochondrial ribosome assembly"/>
    <property type="evidence" value="ECO:0007669"/>
    <property type="project" value="TreeGrafter"/>
</dbReference>
<dbReference type="InterPro" id="IPR007248">
    <property type="entry name" value="Mpv17_PMP22"/>
</dbReference>
<feature type="transmembrane region" description="Helical" evidence="6">
    <location>
        <begin position="123"/>
        <end position="144"/>
    </location>
</feature>